<dbReference type="RefSeq" id="WP_281046070.1">
    <property type="nucleotide sequence ID" value="NZ_JARYGZ010000004.1"/>
</dbReference>
<keyword evidence="2" id="KW-1185">Reference proteome</keyword>
<gene>
    <name evidence="1" type="ORF">QGN17_18410</name>
</gene>
<comment type="caution">
    <text evidence="1">The sequence shown here is derived from an EMBL/GenBank/DDBJ whole genome shotgun (WGS) entry which is preliminary data.</text>
</comment>
<accession>A0ABT6N6I8</accession>
<proteinExistence type="predicted"/>
<name>A0ABT6N6I8_9SPHN</name>
<evidence type="ECO:0000313" key="1">
    <source>
        <dbReference type="EMBL" id="MDH7640713.1"/>
    </source>
</evidence>
<dbReference type="EMBL" id="JARYGZ010000004">
    <property type="protein sequence ID" value="MDH7640713.1"/>
    <property type="molecule type" value="Genomic_DNA"/>
</dbReference>
<evidence type="ECO:0000313" key="2">
    <source>
        <dbReference type="Proteomes" id="UP001160625"/>
    </source>
</evidence>
<dbReference type="Proteomes" id="UP001160625">
    <property type="component" value="Unassembled WGS sequence"/>
</dbReference>
<organism evidence="1 2">
    <name type="scientific">Sphingomonas oryzagri</name>
    <dbReference type="NCBI Taxonomy" id="3042314"/>
    <lineage>
        <taxon>Bacteria</taxon>
        <taxon>Pseudomonadati</taxon>
        <taxon>Pseudomonadota</taxon>
        <taxon>Alphaproteobacteria</taxon>
        <taxon>Sphingomonadales</taxon>
        <taxon>Sphingomonadaceae</taxon>
        <taxon>Sphingomonas</taxon>
    </lineage>
</organism>
<protein>
    <submittedName>
        <fullName evidence="1">Uncharacterized protein</fullName>
    </submittedName>
</protein>
<sequence>MQPPMDPASIRDVASGRSVDDVLAIWQDETAEHARSDDWIAIAFEIARRMRTGCA</sequence>
<reference evidence="1" key="1">
    <citation type="submission" date="2023-04" db="EMBL/GenBank/DDBJ databases">
        <title>Sphingomonas sp. MAHUQ-71 isolated from rice field.</title>
        <authorList>
            <person name="Huq M.A."/>
        </authorList>
    </citation>
    <scope>NUCLEOTIDE SEQUENCE</scope>
    <source>
        <strain evidence="1">MAHUQ-71</strain>
    </source>
</reference>